<feature type="region of interest" description="Disordered" evidence="1">
    <location>
        <begin position="1"/>
        <end position="50"/>
    </location>
</feature>
<reference evidence="2 3" key="1">
    <citation type="submission" date="2016-07" db="EMBL/GenBank/DDBJ databases">
        <title>Draft Genome Sequence of Bifidobacterium adolescentis strain Km 4.</title>
        <authorList>
            <person name="Danilenko V.N."/>
        </authorList>
    </citation>
    <scope>NUCLEOTIDE SEQUENCE [LARGE SCALE GENOMIC DNA]</scope>
    <source>
        <strain evidence="2 3">Km 4</strain>
    </source>
</reference>
<organism evidence="2 3">
    <name type="scientific">Bifidobacterium adolescentis</name>
    <dbReference type="NCBI Taxonomy" id="1680"/>
    <lineage>
        <taxon>Bacteria</taxon>
        <taxon>Bacillati</taxon>
        <taxon>Actinomycetota</taxon>
        <taxon>Actinomycetes</taxon>
        <taxon>Bifidobacteriales</taxon>
        <taxon>Bifidobacteriaceae</taxon>
        <taxon>Bifidobacterium</taxon>
    </lineage>
</organism>
<sequence>MAMDGKGNNHKAAGRPDGGQFDKKAGQGTDDDLEEAAAPEIPAWDRIRDTDDSREALLELARAMSSWDGSCDWADATEPEELMSELGFDPAAAMTLVDAVGDDYYPTLEFVRFNDAGMLESVDESDLEDQAADEADDIRQYVEDAPEVREELDADTLQGVRDGDPKALLEAAREGNRWDGAFDWTDATDDIESLSGVYGSGRYDAQWLVDRTFYGDYTPGCDYIRFDGYGNFESVDESDLEREAWDNREEILDAVRSARDDMDFTSWTDDDVADMLAKLDVNGED</sequence>
<gene>
    <name evidence="2" type="ORF">BBK15_09615</name>
</gene>
<evidence type="ECO:0000313" key="3">
    <source>
        <dbReference type="Proteomes" id="UP000175684"/>
    </source>
</evidence>
<dbReference type="Proteomes" id="UP000175684">
    <property type="component" value="Unassembled WGS sequence"/>
</dbReference>
<accession>A0A1E7XY33</accession>
<protein>
    <submittedName>
        <fullName evidence="2">Uncharacterized protein</fullName>
    </submittedName>
</protein>
<evidence type="ECO:0000313" key="2">
    <source>
        <dbReference type="EMBL" id="OFA33719.1"/>
    </source>
</evidence>
<evidence type="ECO:0000256" key="1">
    <source>
        <dbReference type="SAM" id="MobiDB-lite"/>
    </source>
</evidence>
<dbReference type="RefSeq" id="WP_070123010.1">
    <property type="nucleotide sequence ID" value="NZ_MAXD01000013.1"/>
</dbReference>
<name>A0A1E7XY33_BIFAD</name>
<proteinExistence type="predicted"/>
<dbReference type="AlphaFoldDB" id="A0A1E7XY33"/>
<comment type="caution">
    <text evidence="2">The sequence shown here is derived from an EMBL/GenBank/DDBJ whole genome shotgun (WGS) entry which is preliminary data.</text>
</comment>
<dbReference type="EMBL" id="MAXD01000013">
    <property type="protein sequence ID" value="OFA33719.1"/>
    <property type="molecule type" value="Genomic_DNA"/>
</dbReference>